<keyword evidence="5 7" id="KW-1133">Transmembrane helix</keyword>
<comment type="caution">
    <text evidence="9">The sequence shown here is derived from an EMBL/GenBank/DDBJ whole genome shotgun (WGS) entry which is preliminary data.</text>
</comment>
<evidence type="ECO:0000256" key="4">
    <source>
        <dbReference type="ARBA" id="ARBA00022692"/>
    </source>
</evidence>
<dbReference type="Proteomes" id="UP000718564">
    <property type="component" value="Unassembled WGS sequence"/>
</dbReference>
<dbReference type="SUPFAM" id="SSF82689">
    <property type="entry name" value="Mechanosensitive channel protein MscS (YggB), C-terminal domain"/>
    <property type="match status" value="1"/>
</dbReference>
<dbReference type="SUPFAM" id="SSF82861">
    <property type="entry name" value="Mechanosensitive channel protein MscS (YggB), transmembrane region"/>
    <property type="match status" value="1"/>
</dbReference>
<dbReference type="InterPro" id="IPR006685">
    <property type="entry name" value="MscS_channel_2nd"/>
</dbReference>
<comment type="subcellular location">
    <subcellularLocation>
        <location evidence="1">Cell membrane</location>
        <topology evidence="1">Multi-pass membrane protein</topology>
    </subcellularLocation>
</comment>
<keyword evidence="10" id="KW-1185">Reference proteome</keyword>
<evidence type="ECO:0000256" key="6">
    <source>
        <dbReference type="ARBA" id="ARBA00023136"/>
    </source>
</evidence>
<feature type="transmembrane region" description="Helical" evidence="7">
    <location>
        <begin position="48"/>
        <end position="67"/>
    </location>
</feature>
<protein>
    <submittedName>
        <fullName evidence="9">Small-conductance mechanosensitive channel</fullName>
    </submittedName>
</protein>
<organism evidence="9 10">
    <name type="scientific">Brasilonema bromeliae SPC951</name>
    <dbReference type="NCBI Taxonomy" id="385972"/>
    <lineage>
        <taxon>Bacteria</taxon>
        <taxon>Bacillati</taxon>
        <taxon>Cyanobacteriota</taxon>
        <taxon>Cyanophyceae</taxon>
        <taxon>Nostocales</taxon>
        <taxon>Scytonemataceae</taxon>
        <taxon>Brasilonema</taxon>
        <taxon>Bromeliae group (in: Brasilonema)</taxon>
    </lineage>
</organism>
<dbReference type="InterPro" id="IPR011014">
    <property type="entry name" value="MscS_channel_TM-2"/>
</dbReference>
<dbReference type="PANTHER" id="PTHR30221">
    <property type="entry name" value="SMALL-CONDUCTANCE MECHANOSENSITIVE CHANNEL"/>
    <property type="match status" value="1"/>
</dbReference>
<accession>A0ABX1PD12</accession>
<keyword evidence="3" id="KW-1003">Cell membrane</keyword>
<evidence type="ECO:0000259" key="8">
    <source>
        <dbReference type="PROSITE" id="PS50042"/>
    </source>
</evidence>
<dbReference type="InterPro" id="IPR011066">
    <property type="entry name" value="MscS_channel_C_sf"/>
</dbReference>
<dbReference type="Gene3D" id="1.10.287.1260">
    <property type="match status" value="1"/>
</dbReference>
<dbReference type="InterPro" id="IPR023408">
    <property type="entry name" value="MscS_beta-dom_sf"/>
</dbReference>
<evidence type="ECO:0000256" key="2">
    <source>
        <dbReference type="ARBA" id="ARBA00008017"/>
    </source>
</evidence>
<evidence type="ECO:0000256" key="7">
    <source>
        <dbReference type="SAM" id="Phobius"/>
    </source>
</evidence>
<dbReference type="InterPro" id="IPR045275">
    <property type="entry name" value="MscS_archaea/bacteria_type"/>
</dbReference>
<feature type="domain" description="Cyclic nucleotide-binding" evidence="8">
    <location>
        <begin position="357"/>
        <end position="472"/>
    </location>
</feature>
<evidence type="ECO:0000256" key="1">
    <source>
        <dbReference type="ARBA" id="ARBA00004651"/>
    </source>
</evidence>
<evidence type="ECO:0000313" key="9">
    <source>
        <dbReference type="EMBL" id="NMG22394.1"/>
    </source>
</evidence>
<dbReference type="RefSeq" id="WP_169157590.1">
    <property type="nucleotide sequence ID" value="NZ_CAWPJE010000255.1"/>
</dbReference>
<feature type="transmembrane region" description="Helical" evidence="7">
    <location>
        <begin position="12"/>
        <end position="36"/>
    </location>
</feature>
<dbReference type="EMBL" id="QMEB01000254">
    <property type="protein sequence ID" value="NMG22394.1"/>
    <property type="molecule type" value="Genomic_DNA"/>
</dbReference>
<dbReference type="SMART" id="SM00100">
    <property type="entry name" value="cNMP"/>
    <property type="match status" value="1"/>
</dbReference>
<dbReference type="SUPFAM" id="SSF50182">
    <property type="entry name" value="Sm-like ribonucleoproteins"/>
    <property type="match status" value="1"/>
</dbReference>
<name>A0ABX1PD12_9CYAN</name>
<dbReference type="Pfam" id="PF00924">
    <property type="entry name" value="MS_channel_2nd"/>
    <property type="match status" value="1"/>
</dbReference>
<proteinExistence type="inferred from homology"/>
<reference evidence="9 10" key="1">
    <citation type="submission" date="2018-06" db="EMBL/GenBank/DDBJ databases">
        <title>Comparative genomics of Brasilonema spp. strains.</title>
        <authorList>
            <person name="Alvarenga D.O."/>
            <person name="Fiore M.F."/>
            <person name="Varani A.M."/>
        </authorList>
    </citation>
    <scope>NUCLEOTIDE SEQUENCE [LARGE SCALE GENOMIC DNA]</scope>
    <source>
        <strain evidence="9 10">SPC951</strain>
    </source>
</reference>
<sequence length="490" mass="54922">MHNISLHNQDFIWMLTVAFGFPILVIVLGEVVHLLQMRRKPIAATVRIVKNLVLPVFMFMIFFKYILKVNTGGSFVKIVETLFWISVIHAALSLINTILFAEAEANTWRAKMPKLLTDLFRLFLVLVGTAIVLALVWGADLAGMVTALGVGSVVIGLALQDTLGSIMSGITLLLERPFNVGDWLRVGEKVEGQVIDINWRSVRLLTLQRQVIIVPHQVIGKEIVCNHSLPERLYNQRIKIGFSYDSPPNLVKQVLTSTALSTQGIVAEPEPESKTSSYDETAIMYEVEFFIEDYENVEQILDRFMTRVWYAARRNNLVLYRYRYEYSSEPAVKTDTPSSQLTQNLNSIPGFVPLTKQQENLDDLAKGSTLQHFGAGEKVIRQGDSDNALYVIIAGQAAVTVKNESGKEQEVMTLSRGEFFGAMALFRGESNPVSVTAINDLEVLVIHSDVVDTMIERQPSLAREIGQIVEARRKSVNMAQQAEVPVNRHF</sequence>
<gene>
    <name evidence="9" type="ORF">DP116_24270</name>
</gene>
<dbReference type="InterPro" id="IPR000595">
    <property type="entry name" value="cNMP-bd_dom"/>
</dbReference>
<comment type="similarity">
    <text evidence="2">Belongs to the MscS (TC 1.A.23) family.</text>
</comment>
<dbReference type="CDD" id="cd00038">
    <property type="entry name" value="CAP_ED"/>
    <property type="match status" value="1"/>
</dbReference>
<keyword evidence="4 7" id="KW-0812">Transmembrane</keyword>
<dbReference type="Gene3D" id="2.60.120.10">
    <property type="entry name" value="Jelly Rolls"/>
    <property type="match status" value="1"/>
</dbReference>
<dbReference type="Pfam" id="PF00027">
    <property type="entry name" value="cNMP_binding"/>
    <property type="match status" value="1"/>
</dbReference>
<dbReference type="PROSITE" id="PS50042">
    <property type="entry name" value="CNMP_BINDING_3"/>
    <property type="match status" value="1"/>
</dbReference>
<evidence type="ECO:0000256" key="5">
    <source>
        <dbReference type="ARBA" id="ARBA00022989"/>
    </source>
</evidence>
<dbReference type="Gene3D" id="3.30.70.100">
    <property type="match status" value="1"/>
</dbReference>
<dbReference type="InterPro" id="IPR014710">
    <property type="entry name" value="RmlC-like_jellyroll"/>
</dbReference>
<dbReference type="InterPro" id="IPR010920">
    <property type="entry name" value="LSM_dom_sf"/>
</dbReference>
<evidence type="ECO:0000313" key="10">
    <source>
        <dbReference type="Proteomes" id="UP000718564"/>
    </source>
</evidence>
<dbReference type="SUPFAM" id="SSF51206">
    <property type="entry name" value="cAMP-binding domain-like"/>
    <property type="match status" value="1"/>
</dbReference>
<evidence type="ECO:0000256" key="3">
    <source>
        <dbReference type="ARBA" id="ARBA00022475"/>
    </source>
</evidence>
<keyword evidence="6 7" id="KW-0472">Membrane</keyword>
<dbReference type="InterPro" id="IPR018490">
    <property type="entry name" value="cNMP-bd_dom_sf"/>
</dbReference>
<dbReference type="Gene3D" id="2.30.30.60">
    <property type="match status" value="1"/>
</dbReference>
<dbReference type="PANTHER" id="PTHR30221:SF1">
    <property type="entry name" value="SMALL-CONDUCTANCE MECHANOSENSITIVE CHANNEL"/>
    <property type="match status" value="1"/>
</dbReference>
<feature type="transmembrane region" description="Helical" evidence="7">
    <location>
        <begin position="82"/>
        <end position="103"/>
    </location>
</feature>
<feature type="transmembrane region" description="Helical" evidence="7">
    <location>
        <begin position="115"/>
        <end position="135"/>
    </location>
</feature>